<dbReference type="InterPro" id="IPR050148">
    <property type="entry name" value="Terpene_synthase-like"/>
</dbReference>
<evidence type="ECO:0000259" key="6">
    <source>
        <dbReference type="Pfam" id="PF03936"/>
    </source>
</evidence>
<evidence type="ECO:0000256" key="1">
    <source>
        <dbReference type="ARBA" id="ARBA00001946"/>
    </source>
</evidence>
<dbReference type="InterPro" id="IPR008930">
    <property type="entry name" value="Terpenoid_cyclase/PrenylTrfase"/>
</dbReference>
<dbReference type="Pfam" id="PF01397">
    <property type="entry name" value="Terpene_synth"/>
    <property type="match status" value="1"/>
</dbReference>
<dbReference type="SUPFAM" id="SSF48239">
    <property type="entry name" value="Terpenoid cyclases/Protein prenyltransferases"/>
    <property type="match status" value="1"/>
</dbReference>
<feature type="domain" description="Terpene synthase N-terminal" evidence="5">
    <location>
        <begin position="72"/>
        <end position="169"/>
    </location>
</feature>
<dbReference type="InterPro" id="IPR008949">
    <property type="entry name" value="Isoprenoid_synthase_dom_sf"/>
</dbReference>
<dbReference type="InterPro" id="IPR034741">
    <property type="entry name" value="Terpene_cyclase-like_1_C"/>
</dbReference>
<feature type="domain" description="Terpene synthase metal-binding" evidence="6">
    <location>
        <begin position="466"/>
        <end position="522"/>
    </location>
</feature>
<dbReference type="SFLD" id="SFLDG01019">
    <property type="entry name" value="Terpene_Cyclase_Like_1_C_Termi"/>
    <property type="match status" value="1"/>
</dbReference>
<evidence type="ECO:0000256" key="3">
    <source>
        <dbReference type="ARBA" id="ARBA00022842"/>
    </source>
</evidence>
<dbReference type="InterPro" id="IPR001906">
    <property type="entry name" value="Terpene_synth_N"/>
</dbReference>
<feature type="domain" description="Terpene synthase metal-binding" evidence="6">
    <location>
        <begin position="173"/>
        <end position="410"/>
    </location>
</feature>
<dbReference type="Gene3D" id="1.50.10.130">
    <property type="entry name" value="Terpene synthase, N-terminal domain"/>
    <property type="match status" value="1"/>
</dbReference>
<dbReference type="InterPro" id="IPR036965">
    <property type="entry name" value="Terpene_synth_N_sf"/>
</dbReference>
<dbReference type="PANTHER" id="PTHR31225">
    <property type="entry name" value="OS04G0344100 PROTEIN-RELATED"/>
    <property type="match status" value="1"/>
</dbReference>
<dbReference type="Gene3D" id="1.10.600.10">
    <property type="entry name" value="Farnesyl Diphosphate Synthase"/>
    <property type="match status" value="2"/>
</dbReference>
<evidence type="ECO:0000256" key="4">
    <source>
        <dbReference type="ARBA" id="ARBA00023239"/>
    </source>
</evidence>
<dbReference type="EMBL" id="MK395163">
    <property type="protein sequence ID" value="QGX02123.1"/>
    <property type="molecule type" value="mRNA"/>
</dbReference>
<evidence type="ECO:0000256" key="2">
    <source>
        <dbReference type="ARBA" id="ARBA00022723"/>
    </source>
</evidence>
<protein>
    <submittedName>
        <fullName evidence="7">Sesquiterpene synthase 6</fullName>
    </submittedName>
</protein>
<dbReference type="SUPFAM" id="SSF48576">
    <property type="entry name" value="Terpenoid synthases"/>
    <property type="match status" value="2"/>
</dbReference>
<reference evidence="7" key="1">
    <citation type="submission" date="2019-01" db="EMBL/GenBank/DDBJ databases">
        <authorList>
            <person name="Tong Y."/>
            <person name="Hu T."/>
            <person name="Huang L."/>
            <person name="Gao W."/>
        </authorList>
    </citation>
    <scope>NUCLEOTIDE SEQUENCE</scope>
</reference>
<keyword evidence="3" id="KW-0460">Magnesium</keyword>
<dbReference type="Pfam" id="PF03936">
    <property type="entry name" value="Terpene_synth_C"/>
    <property type="match status" value="2"/>
</dbReference>
<name>A0A7S5GI43_TRIWF</name>
<dbReference type="GO" id="GO:0010333">
    <property type="term" value="F:terpene synthase activity"/>
    <property type="evidence" value="ECO:0007669"/>
    <property type="project" value="InterPro"/>
</dbReference>
<proteinExistence type="evidence at transcript level"/>
<dbReference type="SFLD" id="SFLDS00005">
    <property type="entry name" value="Isoprenoid_Synthase_Type_I"/>
    <property type="match status" value="1"/>
</dbReference>
<dbReference type="AlphaFoldDB" id="A0A7S5GI43"/>
<organism evidence="7">
    <name type="scientific">Tripterygium wilfordii</name>
    <name type="common">Thunder God vine</name>
    <dbReference type="NCBI Taxonomy" id="458696"/>
    <lineage>
        <taxon>Eukaryota</taxon>
        <taxon>Viridiplantae</taxon>
        <taxon>Streptophyta</taxon>
        <taxon>Embryophyta</taxon>
        <taxon>Tracheophyta</taxon>
        <taxon>Spermatophyta</taxon>
        <taxon>Magnoliopsida</taxon>
        <taxon>eudicotyledons</taxon>
        <taxon>Gunneridae</taxon>
        <taxon>Pentapetalae</taxon>
        <taxon>rosids</taxon>
        <taxon>fabids</taxon>
        <taxon>Celastrales</taxon>
        <taxon>Celastraceae</taxon>
        <taxon>Tripterygium</taxon>
    </lineage>
</organism>
<keyword evidence="2" id="KW-0479">Metal-binding</keyword>
<dbReference type="FunFam" id="1.10.600.10:FF:000007">
    <property type="entry name" value="Isoprene synthase, chloroplastic"/>
    <property type="match status" value="1"/>
</dbReference>
<dbReference type="GO" id="GO:0000287">
    <property type="term" value="F:magnesium ion binding"/>
    <property type="evidence" value="ECO:0007669"/>
    <property type="project" value="InterPro"/>
</dbReference>
<keyword evidence="4" id="KW-0456">Lyase</keyword>
<evidence type="ECO:0000259" key="5">
    <source>
        <dbReference type="Pfam" id="PF01397"/>
    </source>
</evidence>
<evidence type="ECO:0000313" key="7">
    <source>
        <dbReference type="EMBL" id="QGX02123.1"/>
    </source>
</evidence>
<comment type="cofactor">
    <cofactor evidence="1">
        <name>Mg(2+)</name>
        <dbReference type="ChEBI" id="CHEBI:18420"/>
    </cofactor>
</comment>
<accession>A0A7S5GI43</accession>
<dbReference type="GO" id="GO:0016114">
    <property type="term" value="P:terpenoid biosynthetic process"/>
    <property type="evidence" value="ECO:0007669"/>
    <property type="project" value="InterPro"/>
</dbReference>
<dbReference type="InterPro" id="IPR005630">
    <property type="entry name" value="Terpene_synthase_metal-bd"/>
</dbReference>
<dbReference type="PANTHER" id="PTHR31225:SF93">
    <property type="entry name" value="ALPHA-HUMULENE_(-)-(E)-BETA-CARYOPHYLLENE SYNTHASE"/>
    <property type="match status" value="1"/>
</dbReference>
<sequence length="524" mass="60865">MATLTAVPLGLPSHTKQVISPPLWNKPAVFATGFSTGFTMNKSPRRPNYQVQASTKTDQEILRKRANFAPNMWGDHFNTITSSTFSEYESYTREVNVLKEEVKDMLMAATRNPVQNIHLIDLLSRLGLAYHYETEIELQLHHIFYGEDNIFRDHDYDLDTMARLFRLCRHWWKDTNLASECPYTRDRIVEMYGWAAISTFEPYYGRARIIYTKTIMLQSAMDDGYDSYGTPEELESFTEAIQRWDMSAMDLLPDYLKNYYRILLNHYEELDKEMTAEGRPYSVSRLKELVKEVSDAYHKETQWFDKGYIPPFNEYMMTARITGSCQVITAASFVGMENATADAFEWLQSSRRLIMAVNTILRLTNDILSHKREQTTGESASSIECYMRQYSLSEEEVIENFEKTIANQWKIINEEFMKPTPISNHLVSVAINQARSCGPWFQFGDAYTEPEYAKDIISLIWYKDTIDIESNFLYARDRLLESFLVGIGTFFEPQYARPWIIMGKLVKLITILDDTFDAYGTLGA</sequence>